<organism evidence="3 4">
    <name type="scientific">endosymbiont of Ridgeia piscesae</name>
    <dbReference type="NCBI Taxonomy" id="54398"/>
    <lineage>
        <taxon>Bacteria</taxon>
        <taxon>Pseudomonadati</taxon>
        <taxon>Pseudomonadota</taxon>
        <taxon>Gammaproteobacteria</taxon>
        <taxon>sulfur-oxidizing symbionts</taxon>
    </lineage>
</organism>
<proteinExistence type="predicted"/>
<dbReference type="SUPFAM" id="SSF140931">
    <property type="entry name" value="Fic-like"/>
    <property type="match status" value="1"/>
</dbReference>
<dbReference type="PANTHER" id="PTHR13504">
    <property type="entry name" value="FIDO DOMAIN-CONTAINING PROTEIN DDB_G0283145"/>
    <property type="match status" value="1"/>
</dbReference>
<dbReference type="PROSITE" id="PS51459">
    <property type="entry name" value="FIDO"/>
    <property type="match status" value="1"/>
</dbReference>
<evidence type="ECO:0000256" key="1">
    <source>
        <dbReference type="PIRSR" id="PIRSR640198-1"/>
    </source>
</evidence>
<reference evidence="3 4" key="1">
    <citation type="submission" date="2015-11" db="EMBL/GenBank/DDBJ databases">
        <title>The genome of Candidatus Endoriftia persephone in Ridgeia piscesae and population structure of the North Eastern Pacific vestimentiferan symbionts.</title>
        <authorList>
            <person name="Perez M."/>
            <person name="Juniper K.S."/>
        </authorList>
    </citation>
    <scope>NUCLEOTIDE SEQUENCE [LARGE SCALE GENOMIC DNA]</scope>
    <source>
        <strain evidence="3">Ind10</strain>
    </source>
</reference>
<dbReference type="PANTHER" id="PTHR13504:SF39">
    <property type="entry name" value="CELL FILAMENTATION PROTEIN"/>
    <property type="match status" value="1"/>
</dbReference>
<dbReference type="PATRIC" id="fig|54398.4.peg.3195"/>
<dbReference type="Proteomes" id="UP000051276">
    <property type="component" value="Unassembled WGS sequence"/>
</dbReference>
<evidence type="ECO:0000313" key="4">
    <source>
        <dbReference type="Proteomes" id="UP000051276"/>
    </source>
</evidence>
<feature type="non-terminal residue" evidence="3">
    <location>
        <position position="1"/>
    </location>
</feature>
<dbReference type="InterPro" id="IPR040198">
    <property type="entry name" value="Fido_containing"/>
</dbReference>
<dbReference type="NCBIfam" id="TIGR02613">
    <property type="entry name" value="mob_myst_B"/>
    <property type="match status" value="1"/>
</dbReference>
<accession>A0A0T5ZC49</accession>
<dbReference type="Gene3D" id="1.10.3290.10">
    <property type="entry name" value="Fido-like domain"/>
    <property type="match status" value="1"/>
</dbReference>
<dbReference type="STRING" id="54398.Ga0074115_1578"/>
<feature type="active site" evidence="1">
    <location>
        <position position="42"/>
    </location>
</feature>
<dbReference type="AlphaFoldDB" id="A0A0T5ZC49"/>
<dbReference type="Pfam" id="PF02661">
    <property type="entry name" value="Fic"/>
    <property type="match status" value="1"/>
</dbReference>
<dbReference type="InterPro" id="IPR013436">
    <property type="entry name" value="Mobile_mystery_prot_B"/>
</dbReference>
<gene>
    <name evidence="3" type="ORF">Ga0076813_16633</name>
</gene>
<dbReference type="InterPro" id="IPR036597">
    <property type="entry name" value="Fido-like_dom_sf"/>
</dbReference>
<evidence type="ECO:0000259" key="2">
    <source>
        <dbReference type="PROSITE" id="PS51459"/>
    </source>
</evidence>
<sequence>DAYRIPMELRQLLDDCRFWIENGSYEPDEIATRFHHKLVWIHAYPNGNGRHARLATDLLLAALGRPRFTWGRVNLVDASETRKAYVTALRAADNHDIGPLLEFVRS</sequence>
<dbReference type="InterPro" id="IPR003812">
    <property type="entry name" value="Fido"/>
</dbReference>
<comment type="caution">
    <text evidence="3">The sequence shown here is derived from an EMBL/GenBank/DDBJ whole genome shotgun (WGS) entry which is preliminary data.</text>
</comment>
<dbReference type="RefSeq" id="WP_158294813.1">
    <property type="nucleotide sequence ID" value="NZ_KQ556989.1"/>
</dbReference>
<protein>
    <submittedName>
        <fullName evidence="3">Mobile mystery protein B</fullName>
    </submittedName>
</protein>
<feature type="domain" description="Fido" evidence="2">
    <location>
        <begin position="1"/>
        <end position="106"/>
    </location>
</feature>
<dbReference type="EMBL" id="LMXI01000031">
    <property type="protein sequence ID" value="KRT60085.1"/>
    <property type="molecule type" value="Genomic_DNA"/>
</dbReference>
<name>A0A0T5ZC49_9GAMM</name>
<evidence type="ECO:0000313" key="3">
    <source>
        <dbReference type="EMBL" id="KRT60085.1"/>
    </source>
</evidence>